<accession>A0A7S1PFM7</accession>
<dbReference type="EMBL" id="HBGD01002158">
    <property type="protein sequence ID" value="CAD9078565.1"/>
    <property type="molecule type" value="Transcribed_RNA"/>
</dbReference>
<reference evidence="1" key="1">
    <citation type="submission" date="2021-01" db="EMBL/GenBank/DDBJ databases">
        <authorList>
            <person name="Corre E."/>
            <person name="Pelletier E."/>
            <person name="Niang G."/>
            <person name="Scheremetjew M."/>
            <person name="Finn R."/>
            <person name="Kale V."/>
            <person name="Holt S."/>
            <person name="Cochrane G."/>
            <person name="Meng A."/>
            <person name="Brown T."/>
            <person name="Cohen L."/>
        </authorList>
    </citation>
    <scope>NUCLEOTIDE SEQUENCE</scope>
    <source>
        <strain evidence="1">WS</strain>
    </source>
</reference>
<dbReference type="SUPFAM" id="SSF52047">
    <property type="entry name" value="RNI-like"/>
    <property type="match status" value="1"/>
</dbReference>
<evidence type="ECO:0000313" key="1">
    <source>
        <dbReference type="EMBL" id="CAD9078565.1"/>
    </source>
</evidence>
<gene>
    <name evidence="1" type="ORF">PCOS0759_LOCUS1797</name>
</gene>
<organism evidence="1">
    <name type="scientific">Percolomonas cosmopolitus</name>
    <dbReference type="NCBI Taxonomy" id="63605"/>
    <lineage>
        <taxon>Eukaryota</taxon>
        <taxon>Discoba</taxon>
        <taxon>Heterolobosea</taxon>
        <taxon>Tetramitia</taxon>
        <taxon>Eutetramitia</taxon>
        <taxon>Percolomonadidae</taxon>
        <taxon>Percolomonas</taxon>
    </lineage>
</organism>
<dbReference type="InterPro" id="IPR032675">
    <property type="entry name" value="LRR_dom_sf"/>
</dbReference>
<dbReference type="AlphaFoldDB" id="A0A7S1PFM7"/>
<name>A0A7S1PFM7_9EUKA</name>
<dbReference type="Gene3D" id="3.80.10.10">
    <property type="entry name" value="Ribonuclease Inhibitor"/>
    <property type="match status" value="1"/>
</dbReference>
<protein>
    <submittedName>
        <fullName evidence="1">Uncharacterized protein</fullName>
    </submittedName>
</protein>
<proteinExistence type="predicted"/>
<sequence length="258" mass="29217">MSITKKTTNHPFQRLIPDCCSVIFQYYIHPVNRQDVEFTKEDVAFFQAFILSWKLRNYQSDVNEFLRMTQGRKPALFHVDVFLHDKLQPDAFKLFEGITSIDMSHSTSPSETHHTDHVMKHLRGVQHLDIGDCQGLTSKALEYVTSPSSSLKSLRMTLCKSITDEAFPHLRGLKKLEASRCCAITKAALSHLSGIEHLDISFCEKILFDANDLDMISDVLAVCRVLKVDKGRFLGEDVKKAVVDIIQAHGGTVELVRI</sequence>